<reference evidence="2" key="1">
    <citation type="submission" date="2022-01" db="EMBL/GenBank/DDBJ databases">
        <authorList>
            <person name="King R."/>
        </authorList>
    </citation>
    <scope>NUCLEOTIDE SEQUENCE</scope>
</reference>
<gene>
    <name evidence="2" type="ORF">CHIRRI_LOCUS9586</name>
</gene>
<dbReference type="GO" id="GO:0003676">
    <property type="term" value="F:nucleic acid binding"/>
    <property type="evidence" value="ECO:0007669"/>
    <property type="project" value="InterPro"/>
</dbReference>
<dbReference type="InterPro" id="IPR036047">
    <property type="entry name" value="F-box-like_dom_sf"/>
</dbReference>
<dbReference type="PROSITE" id="PS50181">
    <property type="entry name" value="FBOX"/>
    <property type="match status" value="1"/>
</dbReference>
<dbReference type="EMBL" id="OU895879">
    <property type="protein sequence ID" value="CAG9806732.1"/>
    <property type="molecule type" value="Genomic_DNA"/>
</dbReference>
<sequence>MFRYHPNSHFIQLYKQLSDTIESDNQYCLKTEDGTDIRKLYFKIHQRSLNIDKLNHILHAFGEIEDMKINISPGKVRMKNRGFVTYKTCCDATKALLSRKNFDEYFKLNAADTWLQPDYVGHPQIINVNAKISNSESELLSILDDDCLLHVISFLEPNDVFMLKKVCSKFHDLADYYFRTLKTLRLTVTGLKRMTLLEVKLICERVCNVTRLSIDSEKFNNQRILSLIPRYFPNLKHLKVVGFRLNSKEFWCQMKKILLSLESLDLSDNSSIHESFMNCYKKSKIINLKSLNVSNSNVIGDFLENVLFLSKLDISGCRNVNGRHLIPYTKGNKNLLSLNIGRCPNIYGCEINEMLINALQLKSLTINNYYLDEDMSKTVIPNINSMINLKELSIHNLNYPPCDQLLKTINLSNSIEILDISYGNLTLTTIYAISTMKKLRKLIMNFKTAVSDDLIDYLVDLEHLEEIHIAGCSHLSAENVLRLFNIKSLKFLDISCCYGFTNDFIFQAATLIIETMPRQRVIINVGLTEIDQTAIQHAVYENIKRYIYLSLKTAKNTEHDYDIDEESNKSETMQYNLDGKKLK</sequence>
<dbReference type="SUPFAM" id="SSF52047">
    <property type="entry name" value="RNI-like"/>
    <property type="match status" value="1"/>
</dbReference>
<evidence type="ECO:0000313" key="2">
    <source>
        <dbReference type="EMBL" id="CAG9806732.1"/>
    </source>
</evidence>
<dbReference type="GO" id="GO:0031146">
    <property type="term" value="P:SCF-dependent proteasomal ubiquitin-dependent protein catabolic process"/>
    <property type="evidence" value="ECO:0007669"/>
    <property type="project" value="TreeGrafter"/>
</dbReference>
<dbReference type="SUPFAM" id="SSF81383">
    <property type="entry name" value="F-box domain"/>
    <property type="match status" value="1"/>
</dbReference>
<dbReference type="Pfam" id="PF00646">
    <property type="entry name" value="F-box"/>
    <property type="match status" value="1"/>
</dbReference>
<accession>A0A9N9S094</accession>
<dbReference type="OrthoDB" id="7787192at2759"/>
<keyword evidence="3" id="KW-1185">Reference proteome</keyword>
<dbReference type="Proteomes" id="UP001153620">
    <property type="component" value="Chromosome 3"/>
</dbReference>
<dbReference type="InterPro" id="IPR012677">
    <property type="entry name" value="Nucleotide-bd_a/b_plait_sf"/>
</dbReference>
<dbReference type="InterPro" id="IPR032675">
    <property type="entry name" value="LRR_dom_sf"/>
</dbReference>
<dbReference type="SUPFAM" id="SSF54928">
    <property type="entry name" value="RNA-binding domain, RBD"/>
    <property type="match status" value="1"/>
</dbReference>
<dbReference type="PANTHER" id="PTHR13318:SF190">
    <property type="entry name" value="PARTNER OF PAIRED, ISOFORM B"/>
    <property type="match status" value="1"/>
</dbReference>
<protein>
    <recommendedName>
        <fullName evidence="1">F-box domain-containing protein</fullName>
    </recommendedName>
</protein>
<dbReference type="GO" id="GO:0019005">
    <property type="term" value="C:SCF ubiquitin ligase complex"/>
    <property type="evidence" value="ECO:0007669"/>
    <property type="project" value="TreeGrafter"/>
</dbReference>
<proteinExistence type="predicted"/>
<dbReference type="InterPro" id="IPR001810">
    <property type="entry name" value="F-box_dom"/>
</dbReference>
<feature type="domain" description="F-box" evidence="1">
    <location>
        <begin position="137"/>
        <end position="181"/>
    </location>
</feature>
<evidence type="ECO:0000313" key="3">
    <source>
        <dbReference type="Proteomes" id="UP001153620"/>
    </source>
</evidence>
<name>A0A9N9S094_9DIPT</name>
<dbReference type="AlphaFoldDB" id="A0A9N9S094"/>
<dbReference type="Gene3D" id="3.80.10.10">
    <property type="entry name" value="Ribonuclease Inhibitor"/>
    <property type="match status" value="2"/>
</dbReference>
<reference evidence="2" key="2">
    <citation type="submission" date="2022-10" db="EMBL/GenBank/DDBJ databases">
        <authorList>
            <consortium name="ENA_rothamsted_submissions"/>
            <consortium name="culmorum"/>
            <person name="King R."/>
        </authorList>
    </citation>
    <scope>NUCLEOTIDE SEQUENCE</scope>
</reference>
<dbReference type="Gene3D" id="3.30.70.330">
    <property type="match status" value="1"/>
</dbReference>
<dbReference type="PANTHER" id="PTHR13318">
    <property type="entry name" value="PARTNER OF PAIRED, ISOFORM B-RELATED"/>
    <property type="match status" value="1"/>
</dbReference>
<evidence type="ECO:0000259" key="1">
    <source>
        <dbReference type="PROSITE" id="PS50181"/>
    </source>
</evidence>
<organism evidence="2 3">
    <name type="scientific">Chironomus riparius</name>
    <dbReference type="NCBI Taxonomy" id="315576"/>
    <lineage>
        <taxon>Eukaryota</taxon>
        <taxon>Metazoa</taxon>
        <taxon>Ecdysozoa</taxon>
        <taxon>Arthropoda</taxon>
        <taxon>Hexapoda</taxon>
        <taxon>Insecta</taxon>
        <taxon>Pterygota</taxon>
        <taxon>Neoptera</taxon>
        <taxon>Endopterygota</taxon>
        <taxon>Diptera</taxon>
        <taxon>Nematocera</taxon>
        <taxon>Chironomoidea</taxon>
        <taxon>Chironomidae</taxon>
        <taxon>Chironominae</taxon>
        <taxon>Chironomus</taxon>
    </lineage>
</organism>
<dbReference type="InterPro" id="IPR035979">
    <property type="entry name" value="RBD_domain_sf"/>
</dbReference>
<dbReference type="SMART" id="SM00256">
    <property type="entry name" value="FBOX"/>
    <property type="match status" value="1"/>
</dbReference>